<sequence>MEKHKEAAENKSHKLVSENEWLADRIELLKAEKELTKQSDKVAQLRQQLPWVRVDKEYIFETDTGKASLADLFCGRSQLLIYHFMFGPDYKAGCPSCSAIADGFDGFAVHLANHDVMLSAVSRAPLVKLQEYKHRLGWSFPWASSYDSDFNFDFGVAMTEKQQREGTFEYNYQRESVFEWRPGQEGGGQDAEANFAAMCGTDVATFHRERPGMSTFVLDDGIVYHTYSTYARGLDGLWGMYQWLDRAPYGRNETGIWWKRHDEYNRESQDKDNSKDCCH</sequence>
<keyword evidence="2" id="KW-1185">Reference proteome</keyword>
<gene>
    <name evidence="1" type="ORF">SNE25_11230</name>
</gene>
<dbReference type="EMBL" id="CP139558">
    <property type="protein sequence ID" value="WPU96093.1"/>
    <property type="molecule type" value="Genomic_DNA"/>
</dbReference>
<organism evidence="1 2">
    <name type="scientific">Mucilaginibacter sabulilitoris</name>
    <dbReference type="NCBI Taxonomy" id="1173583"/>
    <lineage>
        <taxon>Bacteria</taxon>
        <taxon>Pseudomonadati</taxon>
        <taxon>Bacteroidota</taxon>
        <taxon>Sphingobacteriia</taxon>
        <taxon>Sphingobacteriales</taxon>
        <taxon>Sphingobacteriaceae</taxon>
        <taxon>Mucilaginibacter</taxon>
    </lineage>
</organism>
<reference evidence="1 2" key="1">
    <citation type="submission" date="2023-11" db="EMBL/GenBank/DDBJ databases">
        <title>Analysis of the Genomes of Mucilaginibacter gossypii cycad 4 and M. sabulilitoris SNA2: microbes with the potential for plant growth promotion.</title>
        <authorList>
            <person name="Hirsch A.M."/>
            <person name="Humm E."/>
            <person name="Rubbi M."/>
            <person name="Del Vecchio G."/>
            <person name="Ha S.M."/>
            <person name="Pellegrini M."/>
            <person name="Gunsalus R.P."/>
        </authorList>
    </citation>
    <scope>NUCLEOTIDE SEQUENCE [LARGE SCALE GENOMIC DNA]</scope>
    <source>
        <strain evidence="1 2">SNA2</strain>
    </source>
</reference>
<dbReference type="InterPro" id="IPR036249">
    <property type="entry name" value="Thioredoxin-like_sf"/>
</dbReference>
<evidence type="ECO:0000313" key="2">
    <source>
        <dbReference type="Proteomes" id="UP001324380"/>
    </source>
</evidence>
<accession>A0ABZ0TVL1</accession>
<dbReference type="Proteomes" id="UP001324380">
    <property type="component" value="Chromosome"/>
</dbReference>
<dbReference type="InterPro" id="IPR010296">
    <property type="entry name" value="DUF899_thioredox"/>
</dbReference>
<dbReference type="RefSeq" id="WP_321565196.1">
    <property type="nucleotide sequence ID" value="NZ_CP139558.1"/>
</dbReference>
<evidence type="ECO:0000313" key="1">
    <source>
        <dbReference type="EMBL" id="WPU96093.1"/>
    </source>
</evidence>
<name>A0ABZ0TVL1_9SPHI</name>
<dbReference type="SUPFAM" id="SSF52833">
    <property type="entry name" value="Thioredoxin-like"/>
    <property type="match status" value="1"/>
</dbReference>
<proteinExistence type="predicted"/>
<dbReference type="Pfam" id="PF05988">
    <property type="entry name" value="DUF899"/>
    <property type="match status" value="1"/>
</dbReference>
<protein>
    <submittedName>
        <fullName evidence="1">Thioredoxin family protein</fullName>
    </submittedName>
</protein>